<evidence type="ECO:0000313" key="2">
    <source>
        <dbReference type="EMBL" id="MBH8558868.1"/>
    </source>
</evidence>
<comment type="caution">
    <text evidence="2">The sequence shown here is derived from an EMBL/GenBank/DDBJ whole genome shotgun (WGS) entry which is preliminary data.</text>
</comment>
<dbReference type="Gene3D" id="2.60.40.10">
    <property type="entry name" value="Immunoglobulins"/>
    <property type="match status" value="1"/>
</dbReference>
<dbReference type="SUPFAM" id="SSF49265">
    <property type="entry name" value="Fibronectin type III"/>
    <property type="match status" value="1"/>
</dbReference>
<dbReference type="InterPro" id="IPR026444">
    <property type="entry name" value="Secre_tail"/>
</dbReference>
<dbReference type="EMBL" id="JAEDAE010000005">
    <property type="protein sequence ID" value="MBH8558868.1"/>
    <property type="molecule type" value="Genomic_DNA"/>
</dbReference>
<evidence type="ECO:0000259" key="1">
    <source>
        <dbReference type="Pfam" id="PF18962"/>
    </source>
</evidence>
<dbReference type="InterPro" id="IPR013783">
    <property type="entry name" value="Ig-like_fold"/>
</dbReference>
<keyword evidence="3" id="KW-1185">Reference proteome</keyword>
<sequence length="1547" mass="154624">MAIDDFSITANSSATPTPSITAGSLTPAGSFSTVQGTASAAKTYTLSGSNLTANLTVGPLAGYEFSTDGFATAGAASLSLTPSSGTVASTTVSVRLAAATTAGTYNGTIDNASTGAATRSITVMGTVTVPPTVTTTAPATGITTTAATIAGNISSLGTPTASTSYGFVYSTTASTAATLVLGGGGVTTAQVGTTGAATGAYSTGLTSLTASTTYYYRAYASNSAGTGYGTVESFTTDAAPTTPLLIATPTALTGFSYYVGAGPSASQSFSLTGSNLTAGSAISIDATGTDYEVSTDNSTFGAMAAITNAAGGTLASTPVYVRLKAGLAAASYASETVSITGGGTASAITVTVSGSVTALPTITTGTVTPNPATQGGSVTVPYATTGTFGPGNAFTAELSSATGTFPGTVLTTTASAAGSLTVTIPGGTAIGSAYAIRVNASNPAVNGTPSGAFAVTTAPCLADNFDTFPLTKWTVNGVTQSTTNRSGTSGGSAAFSGANHSLTSASALSYPNSLDFFVSRSSTTTTRSLQVQVSIDGGSNYSTLATYAIADLTTTLVRKTIDLSAYQTRPSVLLRFLRSSESTTAQIYLEDVAVTCGSAPTLATEPTSQPTLSTANVVFSQADVTVNGGDGSKQLVVIHATSAAAVAPVDGNTYAASTAFGSGATTGTGNYVVYAGPTGTGPNTFTVTGLSATTSYTLETYAYSDNATPGLENYLTTAPGTASFTTTAPPSVFYAKATGDLNMASTFAANSDGSGGSPGDFTAAGITYNVSGANRTISANWTVSGTNSKVVLNANASLVIPATFTFTGKLDQLANSTLIIQNTATAAYTSINQGVQDASSTIDFAQTGSFTVPASSVFAYQNLKLTNGTKTLTRNTGTITSPITSTVVPGNLTLDNTVLGGNGSSPFSSIDLSGNLTLQNGATFNTSSSSRITLNLFGATPQTLTGNGNNILLFALYTYTPGGGAILSDAGGTTTLELGNTAAGGYYLETGTTLALNSNTLRFYSGGKAVIYTGNTSSNGRGTITVSPTSTISLETTSNYSIGTLRLTPGATTVKDLRLQAVNDYLTVPSDLTVNGVLTLANGDLVVGDGVTPATLTLNGTVVNAGSGDIAGSAITNLVVGGTGALGTLIFASGLAEVNNFTLNRTGTGTLTLGSPLTVDGALTLTSGIITTSSTNVLGLATTGTLTAPAFNGTGGSSYVKGPFLRRIATVSSPASFVFPIGKGAAYRPLTLNISAQTGTTTYTAEQFETAPPTSSLGASGLSRVSGVRYFTISPDAQPTAFNGTLTIPFGVDDYANVPAELVVAKRPNASSDWVNIGGSGTSNGSGAGNGAGGSSVAGLLVSGSFTSFSDFALATTNAVPNINPLAAGTVPLPVQLTAFSAQRQADKTVAVKWATATEKNSARFEAQRSLDGREFATVATVAAQGNSMSPTTYTAFDKAAPVAKLYYRLRQVDLDGTTAFSPVVTVAGSGEIAKVELYPNPAHSRISFIAEAATPYRVLNQLGQALLRGTTEAGTASIGIETLPAGLYLLELQTATGRTVQKFEKE</sequence>
<gene>
    <name evidence="2" type="ORF">I7X13_12455</name>
</gene>
<evidence type="ECO:0000313" key="3">
    <source>
        <dbReference type="Proteomes" id="UP000625631"/>
    </source>
</evidence>
<dbReference type="Gene3D" id="2.60.120.260">
    <property type="entry name" value="Galactose-binding domain-like"/>
    <property type="match status" value="1"/>
</dbReference>
<name>A0ABS0Q860_9BACT</name>
<accession>A0ABS0Q860</accession>
<dbReference type="NCBIfam" id="TIGR04183">
    <property type="entry name" value="Por_Secre_tail"/>
    <property type="match status" value="1"/>
</dbReference>
<organism evidence="2 3">
    <name type="scientific">Hymenobacter negativus</name>
    <dbReference type="NCBI Taxonomy" id="2795026"/>
    <lineage>
        <taxon>Bacteria</taxon>
        <taxon>Pseudomonadati</taxon>
        <taxon>Bacteroidota</taxon>
        <taxon>Cytophagia</taxon>
        <taxon>Cytophagales</taxon>
        <taxon>Hymenobacteraceae</taxon>
        <taxon>Hymenobacter</taxon>
    </lineage>
</organism>
<dbReference type="RefSeq" id="WP_198075738.1">
    <property type="nucleotide sequence ID" value="NZ_JAEDAE010000005.1"/>
</dbReference>
<reference evidence="2 3" key="1">
    <citation type="submission" date="2020-12" db="EMBL/GenBank/DDBJ databases">
        <title>Hymenobacter sp.</title>
        <authorList>
            <person name="Kim M.K."/>
        </authorList>
    </citation>
    <scope>NUCLEOTIDE SEQUENCE [LARGE SCALE GENOMIC DNA]</scope>
    <source>
        <strain evidence="2 3">BT442</strain>
    </source>
</reference>
<proteinExistence type="predicted"/>
<protein>
    <submittedName>
        <fullName evidence="2">T9SS type A sorting domain-containing protein</fullName>
    </submittedName>
</protein>
<dbReference type="Pfam" id="PF18962">
    <property type="entry name" value="Por_Secre_tail"/>
    <property type="match status" value="1"/>
</dbReference>
<dbReference type="Proteomes" id="UP000625631">
    <property type="component" value="Unassembled WGS sequence"/>
</dbReference>
<feature type="domain" description="Secretion system C-terminal sorting" evidence="1">
    <location>
        <begin position="1478"/>
        <end position="1544"/>
    </location>
</feature>
<dbReference type="InterPro" id="IPR036116">
    <property type="entry name" value="FN3_sf"/>
</dbReference>